<dbReference type="OrthoDB" id="5989213at2759"/>
<evidence type="ECO:0000256" key="1">
    <source>
        <dbReference type="SAM" id="MobiDB-lite"/>
    </source>
</evidence>
<comment type="caution">
    <text evidence="2">The sequence shown here is derived from an EMBL/GenBank/DDBJ whole genome shotgun (WGS) entry which is preliminary data.</text>
</comment>
<evidence type="ECO:0000313" key="3">
    <source>
        <dbReference type="Proteomes" id="UP000247409"/>
    </source>
</evidence>
<dbReference type="EMBL" id="NBIV01000004">
    <property type="protein sequence ID" value="PXF49560.1"/>
    <property type="molecule type" value="Genomic_DNA"/>
</dbReference>
<sequence>MAAPPSHLLRMISEPPPTEVVSVSEAAQQAASGFVWRTAYAQGARAGWAAGWAAGLDARGSSAPGLRLEAQRKRPPQGPPAPSSHQQPESLQQPPASSETPFTEPSRSSAEPESASLRLELSDEFMRLINRPKPKPSQGEARTDQEVTPDLSHLAGGTAQRARREKKRAMYGNDAERVMEMENHADAVFRSRVSSTGAHYWPVIPL</sequence>
<dbReference type="Proteomes" id="UP000247409">
    <property type="component" value="Unassembled WGS sequence"/>
</dbReference>
<proteinExistence type="predicted"/>
<gene>
    <name evidence="2" type="ORF">BWQ96_00630</name>
</gene>
<feature type="region of interest" description="Disordered" evidence="1">
    <location>
        <begin position="56"/>
        <end position="168"/>
    </location>
</feature>
<evidence type="ECO:0000313" key="2">
    <source>
        <dbReference type="EMBL" id="PXF49560.1"/>
    </source>
</evidence>
<name>A0A2V3J9I6_9FLOR</name>
<dbReference type="AlphaFoldDB" id="A0A2V3J9I6"/>
<protein>
    <submittedName>
        <fullName evidence="2">Uncharacterized protein</fullName>
    </submittedName>
</protein>
<organism evidence="2 3">
    <name type="scientific">Gracilariopsis chorda</name>
    <dbReference type="NCBI Taxonomy" id="448386"/>
    <lineage>
        <taxon>Eukaryota</taxon>
        <taxon>Rhodophyta</taxon>
        <taxon>Florideophyceae</taxon>
        <taxon>Rhodymeniophycidae</taxon>
        <taxon>Gracilariales</taxon>
        <taxon>Gracilariaceae</taxon>
        <taxon>Gracilariopsis</taxon>
    </lineage>
</organism>
<reference evidence="2 3" key="1">
    <citation type="journal article" date="2018" name="Mol. Biol. Evol.">
        <title>Analysis of the draft genome of the red seaweed Gracilariopsis chorda provides insights into genome size evolution in Rhodophyta.</title>
        <authorList>
            <person name="Lee J."/>
            <person name="Yang E.C."/>
            <person name="Graf L."/>
            <person name="Yang J.H."/>
            <person name="Qiu H."/>
            <person name="Zel Zion U."/>
            <person name="Chan C.X."/>
            <person name="Stephens T.G."/>
            <person name="Weber A.P.M."/>
            <person name="Boo G.H."/>
            <person name="Boo S.M."/>
            <person name="Kim K.M."/>
            <person name="Shin Y."/>
            <person name="Jung M."/>
            <person name="Lee S.J."/>
            <person name="Yim H.S."/>
            <person name="Lee J.H."/>
            <person name="Bhattacharya D."/>
            <person name="Yoon H.S."/>
        </authorList>
    </citation>
    <scope>NUCLEOTIDE SEQUENCE [LARGE SCALE GENOMIC DNA]</scope>
    <source>
        <strain evidence="2 3">SKKU-2015</strain>
        <tissue evidence="2">Whole body</tissue>
    </source>
</reference>
<feature type="compositionally biased region" description="Polar residues" evidence="1">
    <location>
        <begin position="83"/>
        <end position="103"/>
    </location>
</feature>
<accession>A0A2V3J9I6</accession>
<feature type="compositionally biased region" description="Low complexity" evidence="1">
    <location>
        <begin position="104"/>
        <end position="119"/>
    </location>
</feature>
<keyword evidence="3" id="KW-1185">Reference proteome</keyword>